<dbReference type="SUPFAM" id="SSF48498">
    <property type="entry name" value="Tetracyclin repressor-like, C-terminal domain"/>
    <property type="match status" value="1"/>
</dbReference>
<sequence length="204" mass="22759">MRKGDHTRQAILEVAVRMARYSGLSGLTIGSLAAAIDMSKSGVYAHFKSKEALQMACMEYNGEQFIAEVIRPALSKPRGVARLRALLELWMRWYAQPGGCLHLAAISEFDDLPGPLNAKMVADQKDMLDTLKQIVATGVSEGELRGDVDTVQIAQEVFGIMLSYNWMHRILAEPDADKRAWVAFDRLVESQAAREDSQRFQRTS</sequence>
<gene>
    <name evidence="6" type="ORF">JQS30_15955</name>
</gene>
<name>A0A895XRN7_9ACTN</name>
<protein>
    <submittedName>
        <fullName evidence="6">TetR/AcrR family transcriptional regulator</fullName>
    </submittedName>
</protein>
<dbReference type="Proteomes" id="UP000662939">
    <property type="component" value="Chromosome"/>
</dbReference>
<keyword evidence="1" id="KW-0805">Transcription regulation</keyword>
<evidence type="ECO:0000313" key="6">
    <source>
        <dbReference type="EMBL" id="QSB05226.1"/>
    </source>
</evidence>
<dbReference type="GO" id="GO:0003677">
    <property type="term" value="F:DNA binding"/>
    <property type="evidence" value="ECO:0007669"/>
    <property type="project" value="UniProtKB-UniRule"/>
</dbReference>
<dbReference type="InterPro" id="IPR009057">
    <property type="entry name" value="Homeodomain-like_sf"/>
</dbReference>
<proteinExistence type="predicted"/>
<evidence type="ECO:0000256" key="1">
    <source>
        <dbReference type="ARBA" id="ARBA00023015"/>
    </source>
</evidence>
<dbReference type="Gene3D" id="1.10.10.60">
    <property type="entry name" value="Homeodomain-like"/>
    <property type="match status" value="1"/>
</dbReference>
<evidence type="ECO:0000259" key="5">
    <source>
        <dbReference type="PROSITE" id="PS50977"/>
    </source>
</evidence>
<dbReference type="InterPro" id="IPR036271">
    <property type="entry name" value="Tet_transcr_reg_TetR-rel_C_sf"/>
</dbReference>
<dbReference type="InterPro" id="IPR001647">
    <property type="entry name" value="HTH_TetR"/>
</dbReference>
<dbReference type="RefSeq" id="WP_213171229.1">
    <property type="nucleotide sequence ID" value="NZ_CP070496.1"/>
</dbReference>
<dbReference type="InterPro" id="IPR011075">
    <property type="entry name" value="TetR_C"/>
</dbReference>
<keyword evidence="2 4" id="KW-0238">DNA-binding</keyword>
<reference evidence="6" key="1">
    <citation type="submission" date="2021-02" db="EMBL/GenBank/DDBJ databases">
        <title>Natronoglycomyces albus gen. nov., sp. nov, a haloalkaliphilic actinobacterium from a soda solonchak soil.</title>
        <authorList>
            <person name="Sorokin D.Y."/>
            <person name="Khijniak T.V."/>
            <person name="Zakharycheva A.P."/>
            <person name="Boueva O.V."/>
            <person name="Ariskina E.V."/>
            <person name="Hahnke R.L."/>
            <person name="Bunk B."/>
            <person name="Sproer C."/>
            <person name="Schumann P."/>
            <person name="Evtushenko L.I."/>
            <person name="Kublanov I.V."/>
        </authorList>
    </citation>
    <scope>NUCLEOTIDE SEQUENCE</scope>
    <source>
        <strain evidence="6">DSM 106290</strain>
    </source>
</reference>
<dbReference type="PROSITE" id="PS50977">
    <property type="entry name" value="HTH_TETR_2"/>
    <property type="match status" value="1"/>
</dbReference>
<evidence type="ECO:0000256" key="2">
    <source>
        <dbReference type="ARBA" id="ARBA00023125"/>
    </source>
</evidence>
<evidence type="ECO:0000256" key="3">
    <source>
        <dbReference type="ARBA" id="ARBA00023163"/>
    </source>
</evidence>
<feature type="DNA-binding region" description="H-T-H motif" evidence="4">
    <location>
        <begin position="28"/>
        <end position="47"/>
    </location>
</feature>
<dbReference type="PANTHER" id="PTHR47506">
    <property type="entry name" value="TRANSCRIPTIONAL REGULATORY PROTEIN"/>
    <property type="match status" value="1"/>
</dbReference>
<accession>A0A895XRN7</accession>
<dbReference type="Gene3D" id="1.10.357.10">
    <property type="entry name" value="Tetracycline Repressor, domain 2"/>
    <property type="match status" value="1"/>
</dbReference>
<dbReference type="PRINTS" id="PR00455">
    <property type="entry name" value="HTHTETR"/>
</dbReference>
<dbReference type="KEGG" id="nav:JQS30_15955"/>
<evidence type="ECO:0000256" key="4">
    <source>
        <dbReference type="PROSITE-ProRule" id="PRU00335"/>
    </source>
</evidence>
<evidence type="ECO:0000313" key="7">
    <source>
        <dbReference type="Proteomes" id="UP000662939"/>
    </source>
</evidence>
<keyword evidence="7" id="KW-1185">Reference proteome</keyword>
<dbReference type="PANTHER" id="PTHR47506:SF6">
    <property type="entry name" value="HTH-TYPE TRANSCRIPTIONAL REPRESSOR NEMR"/>
    <property type="match status" value="1"/>
</dbReference>
<dbReference type="EMBL" id="CP070496">
    <property type="protein sequence ID" value="QSB05226.1"/>
    <property type="molecule type" value="Genomic_DNA"/>
</dbReference>
<feature type="domain" description="HTH tetR-type" evidence="5">
    <location>
        <begin position="5"/>
        <end position="65"/>
    </location>
</feature>
<dbReference type="SUPFAM" id="SSF46689">
    <property type="entry name" value="Homeodomain-like"/>
    <property type="match status" value="1"/>
</dbReference>
<organism evidence="6 7">
    <name type="scientific">Natronoglycomyces albus</name>
    <dbReference type="NCBI Taxonomy" id="2811108"/>
    <lineage>
        <taxon>Bacteria</taxon>
        <taxon>Bacillati</taxon>
        <taxon>Actinomycetota</taxon>
        <taxon>Actinomycetes</taxon>
        <taxon>Glycomycetales</taxon>
        <taxon>Glycomycetaceae</taxon>
        <taxon>Natronoglycomyces</taxon>
    </lineage>
</organism>
<keyword evidence="3" id="KW-0804">Transcription</keyword>
<dbReference type="AlphaFoldDB" id="A0A895XRN7"/>
<dbReference type="Pfam" id="PF00440">
    <property type="entry name" value="TetR_N"/>
    <property type="match status" value="1"/>
</dbReference>
<dbReference type="Pfam" id="PF16925">
    <property type="entry name" value="TetR_C_13"/>
    <property type="match status" value="1"/>
</dbReference>